<sequence length="198" mass="20686">MGIVRGGEEAMRPREMPHPLCCIALDPCHRHHRCRRGRHSSSPDPATPEGEEVAGGGGAGAEVSVAGVLYKWTNYGRGWRSRWFSLRGGVLSYSKIRRRRGGGGGGAGDRRLRRRRAGVAAPIGDGGRGGGGDEAGVGGGEGAARVAEEGAEDRGDGGRGVRGEPPRGPAHGAGGQRDRRRQLLHGAEGERGAPLRKP</sequence>
<proteinExistence type="predicted"/>
<dbReference type="RefSeq" id="XP_020114783.1">
    <property type="nucleotide sequence ID" value="XM_020259194.1"/>
</dbReference>
<reference evidence="3" key="2">
    <citation type="submission" date="2025-08" db="UniProtKB">
        <authorList>
            <consortium name="RefSeq"/>
        </authorList>
    </citation>
    <scope>IDENTIFICATION</scope>
    <source>
        <tissue evidence="3">Leaf</tissue>
    </source>
</reference>
<feature type="compositionally biased region" description="Basic and acidic residues" evidence="1">
    <location>
        <begin position="187"/>
        <end position="198"/>
    </location>
</feature>
<dbReference type="InterPro" id="IPR011993">
    <property type="entry name" value="PH-like_dom_sf"/>
</dbReference>
<organism evidence="2 3">
    <name type="scientific">Ananas comosus</name>
    <name type="common">Pineapple</name>
    <name type="synonym">Ananas ananas</name>
    <dbReference type="NCBI Taxonomy" id="4615"/>
    <lineage>
        <taxon>Eukaryota</taxon>
        <taxon>Viridiplantae</taxon>
        <taxon>Streptophyta</taxon>
        <taxon>Embryophyta</taxon>
        <taxon>Tracheophyta</taxon>
        <taxon>Spermatophyta</taxon>
        <taxon>Magnoliopsida</taxon>
        <taxon>Liliopsida</taxon>
        <taxon>Poales</taxon>
        <taxon>Bromeliaceae</taxon>
        <taxon>Bromelioideae</taxon>
        <taxon>Ananas</taxon>
    </lineage>
</organism>
<dbReference type="OrthoDB" id="14833at2759"/>
<feature type="compositionally biased region" description="Basic and acidic residues" evidence="1">
    <location>
        <begin position="146"/>
        <end position="165"/>
    </location>
</feature>
<evidence type="ECO:0000313" key="3">
    <source>
        <dbReference type="RefSeq" id="XP_020114783.1"/>
    </source>
</evidence>
<feature type="region of interest" description="Disordered" evidence="1">
    <location>
        <begin position="33"/>
        <end position="58"/>
    </location>
</feature>
<feature type="region of interest" description="Disordered" evidence="1">
    <location>
        <begin position="96"/>
        <end position="198"/>
    </location>
</feature>
<dbReference type="Gene3D" id="2.30.29.30">
    <property type="entry name" value="Pleckstrin-homology domain (PH domain)/Phosphotyrosine-binding domain (PTB)"/>
    <property type="match status" value="1"/>
</dbReference>
<evidence type="ECO:0000313" key="2">
    <source>
        <dbReference type="Proteomes" id="UP000515123"/>
    </source>
</evidence>
<dbReference type="AlphaFoldDB" id="A0A6P5HNN1"/>
<dbReference type="SUPFAM" id="SSF50729">
    <property type="entry name" value="PH domain-like"/>
    <property type="match status" value="1"/>
</dbReference>
<reference evidence="2" key="1">
    <citation type="journal article" date="2015" name="Nat. Genet.">
        <title>The pineapple genome and the evolution of CAM photosynthesis.</title>
        <authorList>
            <person name="Ming R."/>
            <person name="VanBuren R."/>
            <person name="Wai C.M."/>
            <person name="Tang H."/>
            <person name="Schatz M.C."/>
            <person name="Bowers J.E."/>
            <person name="Lyons E."/>
            <person name="Wang M.L."/>
            <person name="Chen J."/>
            <person name="Biggers E."/>
            <person name="Zhang J."/>
            <person name="Huang L."/>
            <person name="Zhang L."/>
            <person name="Miao W."/>
            <person name="Zhang J."/>
            <person name="Ye Z."/>
            <person name="Miao C."/>
            <person name="Lin Z."/>
            <person name="Wang H."/>
            <person name="Zhou H."/>
            <person name="Yim W.C."/>
            <person name="Priest H.D."/>
            <person name="Zheng C."/>
            <person name="Woodhouse M."/>
            <person name="Edger P.P."/>
            <person name="Guyot R."/>
            <person name="Guo H.B."/>
            <person name="Guo H."/>
            <person name="Zheng G."/>
            <person name="Singh R."/>
            <person name="Sharma A."/>
            <person name="Min X."/>
            <person name="Zheng Y."/>
            <person name="Lee H."/>
            <person name="Gurtowski J."/>
            <person name="Sedlazeck F.J."/>
            <person name="Harkess A."/>
            <person name="McKain M.R."/>
            <person name="Liao Z."/>
            <person name="Fang J."/>
            <person name="Liu J."/>
            <person name="Zhang X."/>
            <person name="Zhang Q."/>
            <person name="Hu W."/>
            <person name="Qin Y."/>
            <person name="Wang K."/>
            <person name="Chen L.Y."/>
            <person name="Shirley N."/>
            <person name="Lin Y.R."/>
            <person name="Liu L.Y."/>
            <person name="Hernandez A.G."/>
            <person name="Wright C.L."/>
            <person name="Bulone V."/>
            <person name="Tuskan G.A."/>
            <person name="Heath K."/>
            <person name="Zee F."/>
            <person name="Moore P.H."/>
            <person name="Sunkar R."/>
            <person name="Leebens-Mack J.H."/>
            <person name="Mockler T."/>
            <person name="Bennetzen J.L."/>
            <person name="Freeling M."/>
            <person name="Sankoff D."/>
            <person name="Paterson A.H."/>
            <person name="Zhu X."/>
            <person name="Yang X."/>
            <person name="Smith J.A."/>
            <person name="Cushman J.C."/>
            <person name="Paull R.E."/>
            <person name="Yu Q."/>
        </authorList>
    </citation>
    <scope>NUCLEOTIDE SEQUENCE [LARGE SCALE GENOMIC DNA]</scope>
    <source>
        <strain evidence="2">cv. F153</strain>
    </source>
</reference>
<keyword evidence="2" id="KW-1185">Reference proteome</keyword>
<dbReference type="GeneID" id="109728707"/>
<feature type="compositionally biased region" description="Gly residues" evidence="1">
    <location>
        <begin position="124"/>
        <end position="142"/>
    </location>
</feature>
<protein>
    <submittedName>
        <fullName evidence="3">Glycine-rich cell wall structural protein 1</fullName>
    </submittedName>
</protein>
<gene>
    <name evidence="3" type="primary">LOC109728707</name>
</gene>
<name>A0A6P5HNN1_ANACO</name>
<evidence type="ECO:0000256" key="1">
    <source>
        <dbReference type="SAM" id="MobiDB-lite"/>
    </source>
</evidence>
<dbReference type="Proteomes" id="UP000515123">
    <property type="component" value="Linkage group 24"/>
</dbReference>
<accession>A0A6P5HNN1</accession>